<gene>
    <name evidence="4" type="primary">LOC117657909</name>
</gene>
<evidence type="ECO:0000256" key="1">
    <source>
        <dbReference type="ARBA" id="ARBA00023157"/>
    </source>
</evidence>
<proteinExistence type="predicted"/>
<dbReference type="SUPFAM" id="SSF48726">
    <property type="entry name" value="Immunoglobulin"/>
    <property type="match status" value="2"/>
</dbReference>
<dbReference type="InterPro" id="IPR036179">
    <property type="entry name" value="Ig-like_dom_sf"/>
</dbReference>
<dbReference type="PANTHER" id="PTHR11738:SF186">
    <property type="entry name" value="OSTEOCLAST-ASSOCIATED IMMUNOGLOBULIN-LIKE RECEPTOR"/>
    <property type="match status" value="1"/>
</dbReference>
<dbReference type="PANTHER" id="PTHR11738">
    <property type="entry name" value="MHC CLASS I NK CELL RECEPTOR"/>
    <property type="match status" value="1"/>
</dbReference>
<feature type="domain" description="Ig-like" evidence="2">
    <location>
        <begin position="122"/>
        <end position="208"/>
    </location>
</feature>
<dbReference type="InterPro" id="IPR050412">
    <property type="entry name" value="Ig-like_Receptors_ImmuneReg"/>
</dbReference>
<dbReference type="Pfam" id="PF13895">
    <property type="entry name" value="Ig_2"/>
    <property type="match status" value="1"/>
</dbReference>
<feature type="domain" description="Ig-like" evidence="2">
    <location>
        <begin position="225"/>
        <end position="306"/>
    </location>
</feature>
<dbReference type="Proteomes" id="UP001652622">
    <property type="component" value="Unplaced"/>
</dbReference>
<dbReference type="Gene3D" id="2.60.40.10">
    <property type="entry name" value="Immunoglobulins"/>
    <property type="match status" value="2"/>
</dbReference>
<evidence type="ECO:0000259" key="2">
    <source>
        <dbReference type="PROSITE" id="PS50835"/>
    </source>
</evidence>
<dbReference type="InterPro" id="IPR007110">
    <property type="entry name" value="Ig-like_dom"/>
</dbReference>
<protein>
    <submittedName>
        <fullName evidence="4">Uncharacterized protein LOC117657909</fullName>
    </submittedName>
</protein>
<dbReference type="PROSITE" id="PS50835">
    <property type="entry name" value="IG_LIKE"/>
    <property type="match status" value="2"/>
</dbReference>
<dbReference type="GeneID" id="117657909"/>
<dbReference type="RefSeq" id="XP_060540899.1">
    <property type="nucleotide sequence ID" value="XM_060684916.1"/>
</dbReference>
<evidence type="ECO:0000313" key="4">
    <source>
        <dbReference type="RefSeq" id="XP_060540899.1"/>
    </source>
</evidence>
<dbReference type="InterPro" id="IPR013783">
    <property type="entry name" value="Ig-like_fold"/>
</dbReference>
<evidence type="ECO:0000313" key="3">
    <source>
        <dbReference type="Proteomes" id="UP001652622"/>
    </source>
</evidence>
<organism evidence="3 4">
    <name type="scientific">Pantherophis guttatus</name>
    <name type="common">Corn snake</name>
    <name type="synonym">Elaphe guttata</name>
    <dbReference type="NCBI Taxonomy" id="94885"/>
    <lineage>
        <taxon>Eukaryota</taxon>
        <taxon>Metazoa</taxon>
        <taxon>Chordata</taxon>
        <taxon>Craniata</taxon>
        <taxon>Vertebrata</taxon>
        <taxon>Euteleostomi</taxon>
        <taxon>Lepidosauria</taxon>
        <taxon>Squamata</taxon>
        <taxon>Bifurcata</taxon>
        <taxon>Unidentata</taxon>
        <taxon>Episquamata</taxon>
        <taxon>Toxicofera</taxon>
        <taxon>Serpentes</taxon>
        <taxon>Colubroidea</taxon>
        <taxon>Colubridae</taxon>
        <taxon>Colubrinae</taxon>
        <taxon>Pantherophis</taxon>
    </lineage>
</organism>
<accession>A0ABM3YXQ5</accession>
<sequence>MGLFSNFLCFSDFQRNLAPAAPTLSWSPSHQILVKGEYIELICSPPEGQEGEKYFFDRMNEKGDWKRYQEQIRNTLLIPALRMGPKAIFSCSYMGKTREGRRALSRMSNWGEFSVIELPPAPILSPDPPEPLYLVGENITLWCSTPNLLLQGRRRYQFSHTRQNEDQPSIKDLDWHEGNISLVLTATREDSGLYKCRYLEWKYERNISSKWSRPVSIVVRDPLPPPVLKLDPPSGSLREGKVLSILCLSSESNNAKRFHFSQNGVEMTSSNEEPVKSSRDSGLLTLNMSVALLCAKDNESLQFACRYEENINGRWIMSPWSKTLNITGGSFQEVEASAAQMQKEHFATPDLTIYYTHYITGLVLEHRG</sequence>
<keyword evidence="1" id="KW-1015">Disulfide bond</keyword>
<keyword evidence="3" id="KW-1185">Reference proteome</keyword>
<reference evidence="4" key="1">
    <citation type="submission" date="2025-08" db="UniProtKB">
        <authorList>
            <consortium name="RefSeq"/>
        </authorList>
    </citation>
    <scope>IDENTIFICATION</scope>
    <source>
        <tissue evidence="4">Blood</tissue>
    </source>
</reference>
<name>A0ABM3YXQ5_PANGU</name>